<feature type="compositionally biased region" description="Basic and acidic residues" evidence="1">
    <location>
        <begin position="26"/>
        <end position="38"/>
    </location>
</feature>
<dbReference type="OrthoDB" id="1721766at2759"/>
<dbReference type="AlphaFoldDB" id="A0A7J9BRJ7"/>
<protein>
    <submittedName>
        <fullName evidence="2">Uncharacterized protein</fullName>
    </submittedName>
</protein>
<evidence type="ECO:0000313" key="3">
    <source>
        <dbReference type="Proteomes" id="UP000593579"/>
    </source>
</evidence>
<name>A0A7J9BRJ7_GOSGO</name>
<organism evidence="2 3">
    <name type="scientific">Gossypium gossypioides</name>
    <name type="common">Mexican cotton</name>
    <name type="synonym">Selera gossypioides</name>
    <dbReference type="NCBI Taxonomy" id="34282"/>
    <lineage>
        <taxon>Eukaryota</taxon>
        <taxon>Viridiplantae</taxon>
        <taxon>Streptophyta</taxon>
        <taxon>Embryophyta</taxon>
        <taxon>Tracheophyta</taxon>
        <taxon>Spermatophyta</taxon>
        <taxon>Magnoliopsida</taxon>
        <taxon>eudicotyledons</taxon>
        <taxon>Gunneridae</taxon>
        <taxon>Pentapetalae</taxon>
        <taxon>rosids</taxon>
        <taxon>malvids</taxon>
        <taxon>Malvales</taxon>
        <taxon>Malvaceae</taxon>
        <taxon>Malvoideae</taxon>
        <taxon>Gossypium</taxon>
    </lineage>
</organism>
<reference evidence="2 3" key="1">
    <citation type="journal article" date="2019" name="Genome Biol. Evol.">
        <title>Insights into the evolution of the New World diploid cottons (Gossypium, subgenus Houzingenia) based on genome sequencing.</title>
        <authorList>
            <person name="Grover C.E."/>
            <person name="Arick M.A. 2nd"/>
            <person name="Thrash A."/>
            <person name="Conover J.L."/>
            <person name="Sanders W.S."/>
            <person name="Peterson D.G."/>
            <person name="Frelichowski J.E."/>
            <person name="Scheffler J.A."/>
            <person name="Scheffler B.E."/>
            <person name="Wendel J.F."/>
        </authorList>
    </citation>
    <scope>NUCLEOTIDE SEQUENCE [LARGE SCALE GENOMIC DNA]</scope>
    <source>
        <strain evidence="2">5</strain>
        <tissue evidence="2">Leaf</tissue>
    </source>
</reference>
<dbReference type="EMBL" id="JABEZY010000005">
    <property type="protein sequence ID" value="MBA0738695.1"/>
    <property type="molecule type" value="Genomic_DNA"/>
</dbReference>
<evidence type="ECO:0000313" key="2">
    <source>
        <dbReference type="EMBL" id="MBA0738695.1"/>
    </source>
</evidence>
<evidence type="ECO:0000256" key="1">
    <source>
        <dbReference type="SAM" id="MobiDB-lite"/>
    </source>
</evidence>
<proteinExistence type="predicted"/>
<comment type="caution">
    <text evidence="2">The sequence shown here is derived from an EMBL/GenBank/DDBJ whole genome shotgun (WGS) entry which is preliminary data.</text>
</comment>
<dbReference type="Proteomes" id="UP000593579">
    <property type="component" value="Unassembled WGS sequence"/>
</dbReference>
<keyword evidence="3" id="KW-1185">Reference proteome</keyword>
<sequence length="79" mass="9063">MPRANVRVPGATVLKYPMLYSKKKFERPSTKSLGERRRMPPSGGPEPSVRYHSRRARILALCQDLRANEQSQADNFYEA</sequence>
<feature type="region of interest" description="Disordered" evidence="1">
    <location>
        <begin position="25"/>
        <end position="51"/>
    </location>
</feature>
<accession>A0A7J9BRJ7</accession>
<gene>
    <name evidence="2" type="ORF">Gogos_012022</name>
</gene>